<dbReference type="EMBL" id="JBBPBN010000005">
    <property type="protein sequence ID" value="KAK9038893.1"/>
    <property type="molecule type" value="Genomic_DNA"/>
</dbReference>
<dbReference type="PANTHER" id="PTHR47512:SF3">
    <property type="entry name" value="CHALCONE-FLAVONONE ISOMERASE FAMILY PROTEIN"/>
    <property type="match status" value="1"/>
</dbReference>
<evidence type="ECO:0000256" key="1">
    <source>
        <dbReference type="SAM" id="MobiDB-lite"/>
    </source>
</evidence>
<dbReference type="PANTHER" id="PTHR47512">
    <property type="entry name" value="EXPRESSED PROTEIN"/>
    <property type="match status" value="1"/>
</dbReference>
<evidence type="ECO:0000313" key="3">
    <source>
        <dbReference type="EMBL" id="KAK9038893.1"/>
    </source>
</evidence>
<comment type="caution">
    <text evidence="3">The sequence shown here is derived from an EMBL/GenBank/DDBJ whole genome shotgun (WGS) entry which is preliminary data.</text>
</comment>
<proteinExistence type="predicted"/>
<gene>
    <name evidence="3" type="ORF">V6N11_023736</name>
</gene>
<dbReference type="Pfam" id="PF02704">
    <property type="entry name" value="GASA"/>
    <property type="match status" value="1"/>
</dbReference>
<protein>
    <submittedName>
        <fullName evidence="3">Uncharacterized protein</fullName>
    </submittedName>
</protein>
<name>A0ABR2TN28_9ROSI</name>
<reference evidence="3 4" key="1">
    <citation type="journal article" date="2024" name="G3 (Bethesda)">
        <title>Genome assembly of Hibiscus sabdariffa L. provides insights into metabolisms of medicinal natural products.</title>
        <authorList>
            <person name="Kim T."/>
        </authorList>
    </citation>
    <scope>NUCLEOTIDE SEQUENCE [LARGE SCALE GENOMIC DNA]</scope>
    <source>
        <strain evidence="3">TK-2024</strain>
        <tissue evidence="3">Old leaves</tissue>
    </source>
</reference>
<feature type="chain" id="PRO_5047404046" evidence="2">
    <location>
        <begin position="26"/>
        <end position="304"/>
    </location>
</feature>
<keyword evidence="2" id="KW-0732">Signal</keyword>
<feature type="region of interest" description="Disordered" evidence="1">
    <location>
        <begin position="175"/>
        <end position="194"/>
    </location>
</feature>
<evidence type="ECO:0000313" key="4">
    <source>
        <dbReference type="Proteomes" id="UP001396334"/>
    </source>
</evidence>
<dbReference type="InterPro" id="IPR003854">
    <property type="entry name" value="GASA"/>
</dbReference>
<dbReference type="Proteomes" id="UP001396334">
    <property type="component" value="Unassembled WGS sequence"/>
</dbReference>
<accession>A0ABR2TN28</accession>
<keyword evidence="4" id="KW-1185">Reference proteome</keyword>
<evidence type="ECO:0000256" key="2">
    <source>
        <dbReference type="SAM" id="SignalP"/>
    </source>
</evidence>
<sequence length="304" mass="33173">MAVSTNMAAVSLLLFSVLLLHFTQAEQLMRFDGAPSPSPLAQPIDCGVACEGRCRLSKRQNLCKRSCGSCCAKCHCVPPGTAGNHEACPCYANLRTRYNFHKRRSGGDHWTTVNCLLNSSLHRPFETKKSTFRRPHPSFFRSFAMETPSSTSRVTRSQTSAALNNCNFTFSIERNKEESEKSASKTRTTNGKHQTERAALIDISNDSPIVGLAMETPSSAAGKQRNGRAKSMMMTPGSGEALLRGQVKTLLQKVEEEAELSKASMESRSFVRLQGCGYSPMGILAPTPANTPQLSNLYEGGLGR</sequence>
<organism evidence="3 4">
    <name type="scientific">Hibiscus sabdariffa</name>
    <name type="common">roselle</name>
    <dbReference type="NCBI Taxonomy" id="183260"/>
    <lineage>
        <taxon>Eukaryota</taxon>
        <taxon>Viridiplantae</taxon>
        <taxon>Streptophyta</taxon>
        <taxon>Embryophyta</taxon>
        <taxon>Tracheophyta</taxon>
        <taxon>Spermatophyta</taxon>
        <taxon>Magnoliopsida</taxon>
        <taxon>eudicotyledons</taxon>
        <taxon>Gunneridae</taxon>
        <taxon>Pentapetalae</taxon>
        <taxon>rosids</taxon>
        <taxon>malvids</taxon>
        <taxon>Malvales</taxon>
        <taxon>Malvaceae</taxon>
        <taxon>Malvoideae</taxon>
        <taxon>Hibiscus</taxon>
    </lineage>
</organism>
<feature type="signal peptide" evidence="2">
    <location>
        <begin position="1"/>
        <end position="25"/>
    </location>
</feature>